<feature type="transmembrane region" description="Helical" evidence="8">
    <location>
        <begin position="95"/>
        <end position="116"/>
    </location>
</feature>
<dbReference type="NCBIfam" id="TIGR00842">
    <property type="entry name" value="bcct"/>
    <property type="match status" value="1"/>
</dbReference>
<evidence type="ECO:0000256" key="4">
    <source>
        <dbReference type="ARBA" id="ARBA00022475"/>
    </source>
</evidence>
<evidence type="ECO:0000256" key="7">
    <source>
        <dbReference type="ARBA" id="ARBA00023136"/>
    </source>
</evidence>
<feature type="transmembrane region" description="Helical" evidence="8">
    <location>
        <begin position="266"/>
        <end position="290"/>
    </location>
</feature>
<comment type="similarity">
    <text evidence="2">Belongs to the BCCT transporter (TC 2.A.15) family.</text>
</comment>
<name>A0A450VID6_9GAMM</name>
<evidence type="ECO:0000256" key="5">
    <source>
        <dbReference type="ARBA" id="ARBA00022692"/>
    </source>
</evidence>
<dbReference type="PROSITE" id="PS01303">
    <property type="entry name" value="BCCT"/>
    <property type="match status" value="1"/>
</dbReference>
<dbReference type="AlphaFoldDB" id="A0A450VID6"/>
<evidence type="ECO:0000313" key="10">
    <source>
        <dbReference type="EMBL" id="VFJ99287.1"/>
    </source>
</evidence>
<feature type="transmembrane region" description="Helical" evidence="8">
    <location>
        <begin position="449"/>
        <end position="468"/>
    </location>
</feature>
<dbReference type="EMBL" id="CAADFI010000155">
    <property type="protein sequence ID" value="VFJ99287.1"/>
    <property type="molecule type" value="Genomic_DNA"/>
</dbReference>
<dbReference type="InterPro" id="IPR000060">
    <property type="entry name" value="BCCT_transptr"/>
</dbReference>
<keyword evidence="4" id="KW-1003">Cell membrane</keyword>
<organism evidence="11">
    <name type="scientific">Candidatus Kentrum eta</name>
    <dbReference type="NCBI Taxonomy" id="2126337"/>
    <lineage>
        <taxon>Bacteria</taxon>
        <taxon>Pseudomonadati</taxon>
        <taxon>Pseudomonadota</taxon>
        <taxon>Gammaproteobacteria</taxon>
        <taxon>Candidatus Kentrum</taxon>
    </lineage>
</organism>
<comment type="subcellular location">
    <subcellularLocation>
        <location evidence="1">Cell membrane</location>
        <topology evidence="1">Multi-pass membrane protein</topology>
    </subcellularLocation>
</comment>
<evidence type="ECO:0000256" key="1">
    <source>
        <dbReference type="ARBA" id="ARBA00004651"/>
    </source>
</evidence>
<evidence type="ECO:0000313" key="9">
    <source>
        <dbReference type="EMBL" id="VFJ99107.1"/>
    </source>
</evidence>
<sequence length="511" mass="55642">MTKKSEYGLLLKGNPIVFFGSAGLILAFVIFGTVFTEAAQTLFDTIQTAISSRYGGWFYHASITFCLFFCLWLCLSRYGKIRLGGDDERPKYGYLTWFSMLFSAGMGIGVLFWSVAEPITHFTHPPMGEAGTPEAAAQAMNFTLLHWGLHGWAVYAIVGLGLAYVAYRRHQPLTFRCILYPLFGERVRGPIGDAIDIFAVLGTMFGVATTLALGAQQINAGLSHLLGVEVSMSAQLWLIAGITAMATASVVSGLDRGICWLSRLAIWLALPLLLFLLFAGPTLAVLQSVIESTGHYLYAIGRQGLWSDLGGSTEWQGDWTLFYWAWWIAWSPFVGMFVARISRGRTVREFVLGVLFVPTLVSCLWFGLFGGLALDFVAAGNQVLANAVEENFAVAIFVFFDAFPATALLSVIGVAIIIIFFVTSSDSASLVIDYIAAGGDPDPPKRQRVFWATTEGAVAAMLLVSGGIAPMRTFQLITGLPLAVILLLICYAIVRLLRSEAQFACRCGNRA</sequence>
<feature type="transmembrane region" description="Helical" evidence="8">
    <location>
        <begin position="56"/>
        <end position="75"/>
    </location>
</feature>
<dbReference type="Pfam" id="PF02028">
    <property type="entry name" value="BCCT"/>
    <property type="match status" value="1"/>
</dbReference>
<evidence type="ECO:0000256" key="6">
    <source>
        <dbReference type="ARBA" id="ARBA00022989"/>
    </source>
</evidence>
<feature type="transmembrane region" description="Helical" evidence="8">
    <location>
        <begin position="394"/>
        <end position="422"/>
    </location>
</feature>
<keyword evidence="3" id="KW-0813">Transport</keyword>
<feature type="transmembrane region" description="Helical" evidence="8">
    <location>
        <begin position="321"/>
        <end position="339"/>
    </location>
</feature>
<accession>A0A450VID6</accession>
<dbReference type="PANTHER" id="PTHR30047:SF7">
    <property type="entry name" value="HIGH-AFFINITY CHOLINE TRANSPORT PROTEIN"/>
    <property type="match status" value="1"/>
</dbReference>
<dbReference type="EMBL" id="CAADFG010000154">
    <property type="protein sequence ID" value="VFJ99107.1"/>
    <property type="molecule type" value="Genomic_DNA"/>
</dbReference>
<feature type="transmembrane region" description="Helical" evidence="8">
    <location>
        <begin position="474"/>
        <end position="494"/>
    </location>
</feature>
<feature type="transmembrane region" description="Helical" evidence="8">
    <location>
        <begin position="16"/>
        <end position="36"/>
    </location>
</feature>
<dbReference type="PANTHER" id="PTHR30047">
    <property type="entry name" value="HIGH-AFFINITY CHOLINE TRANSPORT PROTEIN-RELATED"/>
    <property type="match status" value="1"/>
</dbReference>
<evidence type="ECO:0000256" key="3">
    <source>
        <dbReference type="ARBA" id="ARBA00022448"/>
    </source>
</evidence>
<feature type="transmembrane region" description="Helical" evidence="8">
    <location>
        <begin position="149"/>
        <end position="167"/>
    </location>
</feature>
<dbReference type="GO" id="GO:0022857">
    <property type="term" value="F:transmembrane transporter activity"/>
    <property type="evidence" value="ECO:0007669"/>
    <property type="project" value="InterPro"/>
</dbReference>
<evidence type="ECO:0000313" key="11">
    <source>
        <dbReference type="EMBL" id="VFK04602.1"/>
    </source>
</evidence>
<keyword evidence="7 8" id="KW-0472">Membrane</keyword>
<reference evidence="11" key="1">
    <citation type="submission" date="2019-02" db="EMBL/GenBank/DDBJ databases">
        <authorList>
            <person name="Gruber-Vodicka R. H."/>
            <person name="Seah K. B. B."/>
        </authorList>
    </citation>
    <scope>NUCLEOTIDE SEQUENCE</scope>
    <source>
        <strain evidence="11">BECK_SA2B12</strain>
        <strain evidence="9">BECK_SA2B15</strain>
        <strain evidence="10">BECK_SA2B20</strain>
    </source>
</reference>
<feature type="transmembrane region" description="Helical" evidence="8">
    <location>
        <begin position="234"/>
        <end position="254"/>
    </location>
</feature>
<evidence type="ECO:0000256" key="8">
    <source>
        <dbReference type="SAM" id="Phobius"/>
    </source>
</evidence>
<protein>
    <submittedName>
        <fullName evidence="11">Choline/glycine/proline betaine transport protein</fullName>
    </submittedName>
</protein>
<proteinExistence type="inferred from homology"/>
<gene>
    <name evidence="9" type="ORF">BECKH772A_GA0070896_101545</name>
    <name evidence="10" type="ORF">BECKH772B_GA0070898_101554</name>
    <name evidence="11" type="ORF">BECKH772C_GA0070978_101922</name>
</gene>
<evidence type="ECO:0000256" key="2">
    <source>
        <dbReference type="ARBA" id="ARBA00005658"/>
    </source>
</evidence>
<feature type="transmembrane region" description="Helical" evidence="8">
    <location>
        <begin position="194"/>
        <end position="214"/>
    </location>
</feature>
<feature type="transmembrane region" description="Helical" evidence="8">
    <location>
        <begin position="351"/>
        <end position="374"/>
    </location>
</feature>
<dbReference type="GO" id="GO:0005886">
    <property type="term" value="C:plasma membrane"/>
    <property type="evidence" value="ECO:0007669"/>
    <property type="project" value="UniProtKB-SubCell"/>
</dbReference>
<keyword evidence="5 8" id="KW-0812">Transmembrane</keyword>
<dbReference type="EMBL" id="CAADFJ010000192">
    <property type="protein sequence ID" value="VFK04602.1"/>
    <property type="molecule type" value="Genomic_DNA"/>
</dbReference>
<dbReference type="InterPro" id="IPR018093">
    <property type="entry name" value="BCCT_CS"/>
</dbReference>
<keyword evidence="6 8" id="KW-1133">Transmembrane helix</keyword>